<feature type="transmembrane region" description="Helical" evidence="15">
    <location>
        <begin position="6"/>
        <end position="22"/>
    </location>
</feature>
<keyword evidence="10 15" id="KW-0472">Membrane</keyword>
<keyword evidence="5 15" id="KW-0812">Transmembrane</keyword>
<feature type="transmembrane region" description="Helical" evidence="15">
    <location>
        <begin position="314"/>
        <end position="343"/>
    </location>
</feature>
<feature type="transmembrane region" description="Helical" evidence="15">
    <location>
        <begin position="42"/>
        <end position="67"/>
    </location>
</feature>
<comment type="subcellular location">
    <subcellularLocation>
        <location evidence="1">Cell membrane</location>
        <topology evidence="1">Multi-pass membrane protein</topology>
    </subcellularLocation>
</comment>
<organism evidence="16 17">
    <name type="scientific">Streptomyces nanshensis</name>
    <dbReference type="NCBI Taxonomy" id="518642"/>
    <lineage>
        <taxon>Bacteria</taxon>
        <taxon>Bacillati</taxon>
        <taxon>Actinomycetota</taxon>
        <taxon>Actinomycetes</taxon>
        <taxon>Kitasatosporales</taxon>
        <taxon>Streptomycetaceae</taxon>
        <taxon>Streptomyces</taxon>
    </lineage>
</organism>
<keyword evidence="3" id="KW-0813">Transport</keyword>
<dbReference type="Proteomes" id="UP000176005">
    <property type="component" value="Unassembled WGS sequence"/>
</dbReference>
<evidence type="ECO:0000256" key="15">
    <source>
        <dbReference type="SAM" id="Phobius"/>
    </source>
</evidence>
<feature type="transmembrane region" description="Helical" evidence="15">
    <location>
        <begin position="226"/>
        <end position="247"/>
    </location>
</feature>
<evidence type="ECO:0000256" key="12">
    <source>
        <dbReference type="ARBA" id="ARBA00033708"/>
    </source>
</evidence>
<feature type="transmembrane region" description="Helical" evidence="15">
    <location>
        <begin position="191"/>
        <end position="214"/>
    </location>
</feature>
<evidence type="ECO:0000256" key="1">
    <source>
        <dbReference type="ARBA" id="ARBA00004651"/>
    </source>
</evidence>
<feature type="compositionally biased region" description="Basic and acidic residues" evidence="14">
    <location>
        <begin position="508"/>
        <end position="518"/>
    </location>
</feature>
<dbReference type="GO" id="GO:0015293">
    <property type="term" value="F:symporter activity"/>
    <property type="evidence" value="ECO:0007669"/>
    <property type="project" value="UniProtKB-KW"/>
</dbReference>
<feature type="transmembrane region" description="Helical" evidence="15">
    <location>
        <begin position="450"/>
        <end position="470"/>
    </location>
</feature>
<keyword evidence="4" id="KW-1003">Cell membrane</keyword>
<comment type="similarity">
    <text evidence="2 13">Belongs to the sodium:solute symporter (SSF) (TC 2.A.21) family.</text>
</comment>
<name>A0A1E7L8B1_9ACTN</name>
<evidence type="ECO:0000256" key="4">
    <source>
        <dbReference type="ARBA" id="ARBA00022475"/>
    </source>
</evidence>
<comment type="caution">
    <text evidence="16">The sequence shown here is derived from an EMBL/GenBank/DDBJ whole genome shotgun (WGS) entry which is preliminary data.</text>
</comment>
<dbReference type="PATRIC" id="fig|518642.10.peg.1380"/>
<proteinExistence type="inferred from homology"/>
<keyword evidence="17" id="KW-1185">Reference proteome</keyword>
<feature type="transmembrane region" description="Helical" evidence="15">
    <location>
        <begin position="424"/>
        <end position="444"/>
    </location>
</feature>
<feature type="transmembrane region" description="Helical" evidence="15">
    <location>
        <begin position="364"/>
        <end position="384"/>
    </location>
</feature>
<evidence type="ECO:0000256" key="10">
    <source>
        <dbReference type="ARBA" id="ARBA00023136"/>
    </source>
</evidence>
<keyword evidence="11" id="KW-0739">Sodium transport</keyword>
<evidence type="ECO:0000256" key="7">
    <source>
        <dbReference type="ARBA" id="ARBA00022989"/>
    </source>
</evidence>
<evidence type="ECO:0000313" key="17">
    <source>
        <dbReference type="Proteomes" id="UP000176005"/>
    </source>
</evidence>
<dbReference type="PROSITE" id="PS50283">
    <property type="entry name" value="NA_SOLUT_SYMP_3"/>
    <property type="match status" value="1"/>
</dbReference>
<dbReference type="RefSeq" id="WP_070016105.1">
    <property type="nucleotide sequence ID" value="NZ_LJGW01000141.1"/>
</dbReference>
<dbReference type="AlphaFoldDB" id="A0A1E7L8B1"/>
<dbReference type="CDD" id="cd11477">
    <property type="entry name" value="SLC5sbd_u1"/>
    <property type="match status" value="1"/>
</dbReference>
<evidence type="ECO:0000256" key="5">
    <source>
        <dbReference type="ARBA" id="ARBA00022692"/>
    </source>
</evidence>
<feature type="transmembrane region" description="Helical" evidence="15">
    <location>
        <begin position="73"/>
        <end position="93"/>
    </location>
</feature>
<feature type="region of interest" description="Disordered" evidence="14">
    <location>
        <begin position="484"/>
        <end position="536"/>
    </location>
</feature>
<evidence type="ECO:0000256" key="8">
    <source>
        <dbReference type="ARBA" id="ARBA00023053"/>
    </source>
</evidence>
<dbReference type="InterPro" id="IPR038377">
    <property type="entry name" value="Na/Glc_symporter_sf"/>
</dbReference>
<feature type="transmembrane region" description="Helical" evidence="15">
    <location>
        <begin position="155"/>
        <end position="179"/>
    </location>
</feature>
<evidence type="ECO:0000256" key="3">
    <source>
        <dbReference type="ARBA" id="ARBA00022448"/>
    </source>
</evidence>
<feature type="transmembrane region" description="Helical" evidence="15">
    <location>
        <begin position="123"/>
        <end position="143"/>
    </location>
</feature>
<keyword evidence="6" id="KW-0769">Symport</keyword>
<dbReference type="Pfam" id="PF00474">
    <property type="entry name" value="SSF"/>
    <property type="match status" value="1"/>
</dbReference>
<feature type="transmembrane region" description="Helical" evidence="15">
    <location>
        <begin position="390"/>
        <end position="412"/>
    </location>
</feature>
<dbReference type="InterPro" id="IPR050277">
    <property type="entry name" value="Sodium:Solute_Symporter"/>
</dbReference>
<evidence type="ECO:0000256" key="9">
    <source>
        <dbReference type="ARBA" id="ARBA00023065"/>
    </source>
</evidence>
<evidence type="ECO:0000313" key="16">
    <source>
        <dbReference type="EMBL" id="OEV12447.1"/>
    </source>
</evidence>
<dbReference type="EMBL" id="LJGW01000141">
    <property type="protein sequence ID" value="OEV12447.1"/>
    <property type="molecule type" value="Genomic_DNA"/>
</dbReference>
<evidence type="ECO:0000256" key="11">
    <source>
        <dbReference type="ARBA" id="ARBA00023201"/>
    </source>
</evidence>
<feature type="compositionally biased region" description="Basic and acidic residues" evidence="14">
    <location>
        <begin position="527"/>
        <end position="536"/>
    </location>
</feature>
<dbReference type="PANTHER" id="PTHR48086">
    <property type="entry name" value="SODIUM/PROLINE SYMPORTER-RELATED"/>
    <property type="match status" value="1"/>
</dbReference>
<evidence type="ECO:0000256" key="14">
    <source>
        <dbReference type="SAM" id="MobiDB-lite"/>
    </source>
</evidence>
<dbReference type="PANTHER" id="PTHR48086:SF3">
    <property type="entry name" value="SODIUM_PROLINE SYMPORTER"/>
    <property type="match status" value="1"/>
</dbReference>
<dbReference type="InterPro" id="IPR001734">
    <property type="entry name" value="Na/solute_symporter"/>
</dbReference>
<evidence type="ECO:0000256" key="2">
    <source>
        <dbReference type="ARBA" id="ARBA00006434"/>
    </source>
</evidence>
<evidence type="ECO:0000256" key="13">
    <source>
        <dbReference type="RuleBase" id="RU362091"/>
    </source>
</evidence>
<dbReference type="GO" id="GO:0005886">
    <property type="term" value="C:plasma membrane"/>
    <property type="evidence" value="ECO:0007669"/>
    <property type="project" value="UniProtKB-SubCell"/>
</dbReference>
<dbReference type="GO" id="GO:0006814">
    <property type="term" value="P:sodium ion transport"/>
    <property type="evidence" value="ECO:0007669"/>
    <property type="project" value="UniProtKB-KW"/>
</dbReference>
<protein>
    <submittedName>
        <fullName evidence="16">Na+:solute symporter</fullName>
    </submittedName>
</protein>
<accession>A0A1E7L8B1</accession>
<sequence length="536" mass="57746">MAAPDWIVVGAYFFVMLAIGVWSKTRVENVADFFTARGRVPWWLSGISHHMSGYSAIMFVTFAAVAYDYGVTVYFWWPLTIGLGIGVGAFLFAPRWNRLRARHGVNSPLAYLAVRYNLPTQQVLAYSGAALKVVDIAAKWVAIAVLLRGFADIPLVWGIGLTGVCTMFYVTFGGLWADVLTDFGQFVIQALAGFAMLYAVLAHLGGVSALWTMWDRLPEGHGDPVAGTVTTGLILAFLLVKTFEYNGGMWNLAQRYMSAPSGSRARKSALLSSALWLVWPFVLFLPMIAAPLIVPGVADSEDSYIRLAQELLPSGLIGLLLAGFFSHTMAMVASDANVITAVITRDLAPVLVPRIKRMTQRGQLFFARVTTVAFVTASMALALLSDPDGFIMTVVVSIVAATMGPISIPLMLGLLPWFKRTGPLAAITSWAGGLAVWAYLYWGTDGASEAMTVGIPVLTSLVLYVGIGLLRPERDARRAALVDSLGSDPSEEERRALERQFLADPETGGERGGSDERGGPGGPGGPDEPRETSGVR</sequence>
<feature type="transmembrane region" description="Helical" evidence="15">
    <location>
        <begin position="268"/>
        <end position="294"/>
    </location>
</feature>
<reference evidence="16 17" key="1">
    <citation type="journal article" date="2016" name="Front. Microbiol.">
        <title>Comparative Genomics Analysis of Streptomyces Species Reveals Their Adaptation to the Marine Environment and Their Diversity at the Genomic Level.</title>
        <authorList>
            <person name="Tian X."/>
            <person name="Zhang Z."/>
            <person name="Yang T."/>
            <person name="Chen M."/>
            <person name="Li J."/>
            <person name="Chen F."/>
            <person name="Yang J."/>
            <person name="Li W."/>
            <person name="Zhang B."/>
            <person name="Zhang Z."/>
            <person name="Wu J."/>
            <person name="Zhang C."/>
            <person name="Long L."/>
            <person name="Xiao J."/>
        </authorList>
    </citation>
    <scope>NUCLEOTIDE SEQUENCE [LARGE SCALE GENOMIC DNA]</scope>
    <source>
        <strain evidence="16 17">SCSIO 10429</strain>
    </source>
</reference>
<keyword evidence="8" id="KW-0915">Sodium</keyword>
<dbReference type="Gene3D" id="1.20.1730.10">
    <property type="entry name" value="Sodium/glucose cotransporter"/>
    <property type="match status" value="1"/>
</dbReference>
<gene>
    <name evidence="16" type="ORF">AN218_08265</name>
</gene>
<comment type="catalytic activity">
    <reaction evidence="12">
        <text>L-proline(in) + Na(+)(in) = L-proline(out) + Na(+)(out)</text>
        <dbReference type="Rhea" id="RHEA:28967"/>
        <dbReference type="ChEBI" id="CHEBI:29101"/>
        <dbReference type="ChEBI" id="CHEBI:60039"/>
    </reaction>
</comment>
<keyword evidence="9" id="KW-0406">Ion transport</keyword>
<evidence type="ECO:0000256" key="6">
    <source>
        <dbReference type="ARBA" id="ARBA00022847"/>
    </source>
</evidence>
<keyword evidence="7 15" id="KW-1133">Transmembrane helix</keyword>